<dbReference type="AlphaFoldDB" id="A0A918RL33"/>
<feature type="domain" description="Transcriptional regulator AbiEi antitoxin N-terminal" evidence="1">
    <location>
        <begin position="6"/>
        <end position="97"/>
    </location>
</feature>
<evidence type="ECO:0000259" key="1">
    <source>
        <dbReference type="Pfam" id="PF17194"/>
    </source>
</evidence>
<dbReference type="Proteomes" id="UP000614811">
    <property type="component" value="Unassembled WGS sequence"/>
</dbReference>
<dbReference type="InterPro" id="IPR033455">
    <property type="entry name" value="AbiEi_3_N"/>
</dbReference>
<dbReference type="Pfam" id="PF17194">
    <property type="entry name" value="AbiEi_3_N"/>
    <property type="match status" value="1"/>
</dbReference>
<sequence>MATNNKVKLNSLLRSQPSGVVLASSWLVDQGYSFELLKQYKKSRWFESIGSGALVRYEDQVDYLGGVYALQTQLGLSIHPAAKTALSLQGKAHYLEMSADKAQLFVSLNENVPLWFKKYDWGLALEITSTSFLPADLGLVDVEHKSFSVKVSSPARAVMECLYSVPKSQPLLEVYEIMEGLNNLRPASVQALLEACKSVKVKRLFLYLAEKAGHDWFNYLDLKKVDLGSGKRSIVQGGTYVPKYQITVPKELEVVS</sequence>
<evidence type="ECO:0000313" key="2">
    <source>
        <dbReference type="EMBL" id="GHA01219.1"/>
    </source>
</evidence>
<protein>
    <recommendedName>
        <fullName evidence="1">Transcriptional regulator AbiEi antitoxin N-terminal domain-containing protein</fullName>
    </recommendedName>
</protein>
<proteinExistence type="predicted"/>
<comment type="caution">
    <text evidence="2">The sequence shown here is derived from an EMBL/GenBank/DDBJ whole genome shotgun (WGS) entry which is preliminary data.</text>
</comment>
<reference evidence="2" key="2">
    <citation type="submission" date="2020-09" db="EMBL/GenBank/DDBJ databases">
        <authorList>
            <person name="Sun Q."/>
            <person name="Kim S."/>
        </authorList>
    </citation>
    <scope>NUCLEOTIDE SEQUENCE</scope>
    <source>
        <strain evidence="2">KCTC 12711</strain>
    </source>
</reference>
<organism evidence="2 3">
    <name type="scientific">Arenicella chitinivorans</name>
    <dbReference type="NCBI Taxonomy" id="1329800"/>
    <lineage>
        <taxon>Bacteria</taxon>
        <taxon>Pseudomonadati</taxon>
        <taxon>Pseudomonadota</taxon>
        <taxon>Gammaproteobacteria</taxon>
        <taxon>Arenicellales</taxon>
        <taxon>Arenicellaceae</taxon>
        <taxon>Arenicella</taxon>
    </lineage>
</organism>
<evidence type="ECO:0000313" key="3">
    <source>
        <dbReference type="Proteomes" id="UP000614811"/>
    </source>
</evidence>
<dbReference type="EMBL" id="BMXA01000001">
    <property type="protein sequence ID" value="GHA01219.1"/>
    <property type="molecule type" value="Genomic_DNA"/>
</dbReference>
<dbReference type="InterPro" id="IPR021561">
    <property type="entry name" value="AbiEi_3"/>
</dbReference>
<gene>
    <name evidence="2" type="ORF">GCM10008090_07920</name>
</gene>
<dbReference type="RefSeq" id="WP_189398694.1">
    <property type="nucleotide sequence ID" value="NZ_BMXA01000001.1"/>
</dbReference>
<name>A0A918RL33_9GAMM</name>
<dbReference type="Pfam" id="PF11459">
    <property type="entry name" value="AbiEi_3"/>
    <property type="match status" value="1"/>
</dbReference>
<accession>A0A918RL33</accession>
<keyword evidence="3" id="KW-1185">Reference proteome</keyword>
<reference evidence="2" key="1">
    <citation type="journal article" date="2014" name="Int. J. Syst. Evol. Microbiol.">
        <title>Complete genome sequence of Corynebacterium casei LMG S-19264T (=DSM 44701T), isolated from a smear-ripened cheese.</title>
        <authorList>
            <consortium name="US DOE Joint Genome Institute (JGI-PGF)"/>
            <person name="Walter F."/>
            <person name="Albersmeier A."/>
            <person name="Kalinowski J."/>
            <person name="Ruckert C."/>
        </authorList>
    </citation>
    <scope>NUCLEOTIDE SEQUENCE</scope>
    <source>
        <strain evidence="2">KCTC 12711</strain>
    </source>
</reference>